<dbReference type="GO" id="GO:0030288">
    <property type="term" value="C:outer membrane-bounded periplasmic space"/>
    <property type="evidence" value="ECO:0007669"/>
    <property type="project" value="TreeGrafter"/>
</dbReference>
<evidence type="ECO:0000313" key="2">
    <source>
        <dbReference type="EMBL" id="UOQ72104.1"/>
    </source>
</evidence>
<evidence type="ECO:0000259" key="1">
    <source>
        <dbReference type="Pfam" id="PF02872"/>
    </source>
</evidence>
<name>A0A8T9Q3I0_9BACT</name>
<dbReference type="PANTHER" id="PTHR11575:SF24">
    <property type="entry name" value="5'-NUCLEOTIDASE"/>
    <property type="match status" value="1"/>
</dbReference>
<dbReference type="InterPro" id="IPR008334">
    <property type="entry name" value="5'-Nucleotdase_C"/>
</dbReference>
<dbReference type="AlphaFoldDB" id="A0A8T9Q3I0"/>
<reference evidence="2" key="1">
    <citation type="submission" date="2022-04" db="EMBL/GenBank/DDBJ databases">
        <title>Hymenobacter sp. isolated from the air.</title>
        <authorList>
            <person name="Won M."/>
            <person name="Lee C.-M."/>
            <person name="Woen H.-Y."/>
            <person name="Kwon S.-W."/>
        </authorList>
    </citation>
    <scope>NUCLEOTIDE SEQUENCE</scope>
    <source>
        <strain evidence="2">5116S-3</strain>
    </source>
</reference>
<evidence type="ECO:0000313" key="3">
    <source>
        <dbReference type="Proteomes" id="UP000831796"/>
    </source>
</evidence>
<dbReference type="Pfam" id="PF02872">
    <property type="entry name" value="5_nucleotid_C"/>
    <property type="match status" value="1"/>
</dbReference>
<dbReference type="Gene3D" id="3.90.780.10">
    <property type="entry name" value="5'-Nucleotidase, C-terminal domain"/>
    <property type="match status" value="1"/>
</dbReference>
<dbReference type="GO" id="GO:0009166">
    <property type="term" value="P:nucleotide catabolic process"/>
    <property type="evidence" value="ECO:0007669"/>
    <property type="project" value="InterPro"/>
</dbReference>
<proteinExistence type="predicted"/>
<dbReference type="GO" id="GO:0016787">
    <property type="term" value="F:hydrolase activity"/>
    <property type="evidence" value="ECO:0007669"/>
    <property type="project" value="InterPro"/>
</dbReference>
<dbReference type="EMBL" id="CP095046">
    <property type="protein sequence ID" value="UOQ72104.1"/>
    <property type="molecule type" value="Genomic_DNA"/>
</dbReference>
<dbReference type="PANTHER" id="PTHR11575">
    <property type="entry name" value="5'-NUCLEOTIDASE-RELATED"/>
    <property type="match status" value="1"/>
</dbReference>
<dbReference type="SUPFAM" id="SSF55816">
    <property type="entry name" value="5'-nucleotidase (syn. UDP-sugar hydrolase), C-terminal domain"/>
    <property type="match status" value="1"/>
</dbReference>
<dbReference type="InterPro" id="IPR036907">
    <property type="entry name" value="5'-Nucleotdase_C_sf"/>
</dbReference>
<keyword evidence="3" id="KW-1185">Reference proteome</keyword>
<dbReference type="Proteomes" id="UP000831796">
    <property type="component" value="Chromosome"/>
</dbReference>
<dbReference type="KEGG" id="hcu:MUN79_26650"/>
<protein>
    <submittedName>
        <fullName evidence="2">5'-nucleotidase C-terminal domain-containing protein</fullName>
    </submittedName>
</protein>
<dbReference type="PROSITE" id="PS51257">
    <property type="entry name" value="PROKAR_LIPOPROTEIN"/>
    <property type="match status" value="1"/>
</dbReference>
<sequence>MSFFRSNVSALSFLLAASLTFGCQRGVYQAKPALGSVTAQPVSKTQPEDPKAAATIEPYKQRVTQQMTEVLGVAPVAITKNNGESPLANLVADVQRERATQALGQPIDVGVMTNGGLRAALPAGPVTMGSIFELMPFENELVVLDTPGPVMQEMLNYAARIKMALSNVTYTVGADGKAANVLIGGKPFDPSRTYTIAISDYLAGGGDQMVFFKAIKPRSTGVLLRTAIVDHIRSLTKQGKPLEAKVEGRVKVM</sequence>
<organism evidence="2 3">
    <name type="scientific">Hymenobacter cellulosilyticus</name>
    <dbReference type="NCBI Taxonomy" id="2932248"/>
    <lineage>
        <taxon>Bacteria</taxon>
        <taxon>Pseudomonadati</taxon>
        <taxon>Bacteroidota</taxon>
        <taxon>Cytophagia</taxon>
        <taxon>Cytophagales</taxon>
        <taxon>Hymenobacteraceae</taxon>
        <taxon>Hymenobacter</taxon>
    </lineage>
</organism>
<dbReference type="RefSeq" id="WP_244675499.1">
    <property type="nucleotide sequence ID" value="NZ_CP095046.1"/>
</dbReference>
<dbReference type="PRINTS" id="PR01607">
    <property type="entry name" value="APYRASEFAMLY"/>
</dbReference>
<feature type="domain" description="5'-Nucleotidase C-terminal" evidence="1">
    <location>
        <begin position="79"/>
        <end position="212"/>
    </location>
</feature>
<accession>A0A8T9Q3I0</accession>
<gene>
    <name evidence="2" type="ORF">MUN79_26650</name>
</gene>
<dbReference type="InterPro" id="IPR006179">
    <property type="entry name" value="5_nucleotidase/apyrase"/>
</dbReference>